<comment type="caution">
    <text evidence="7">The sequence shown here is derived from an EMBL/GenBank/DDBJ whole genome shotgun (WGS) entry which is preliminary data.</text>
</comment>
<dbReference type="SFLD" id="SFLDG00358">
    <property type="entry name" value="Main_(cytGST)"/>
    <property type="match status" value="1"/>
</dbReference>
<evidence type="ECO:0000256" key="2">
    <source>
        <dbReference type="ARBA" id="ARBA00012452"/>
    </source>
</evidence>
<dbReference type="PANTHER" id="PTHR43900:SF42">
    <property type="entry name" value="GLUTATHIONE TRANSFERASE"/>
    <property type="match status" value="1"/>
</dbReference>
<dbReference type="GO" id="GO:0005737">
    <property type="term" value="C:cytoplasm"/>
    <property type="evidence" value="ECO:0007669"/>
    <property type="project" value="TreeGrafter"/>
</dbReference>
<reference evidence="7" key="1">
    <citation type="journal article" date="2018" name="DNA Res.">
        <title>Multiple hybrid de novo genome assembly of finger millet, an orphan allotetraploid crop.</title>
        <authorList>
            <person name="Hatakeyama M."/>
            <person name="Aluri S."/>
            <person name="Balachadran M.T."/>
            <person name="Sivarajan S.R."/>
            <person name="Patrignani A."/>
            <person name="Gruter S."/>
            <person name="Poveda L."/>
            <person name="Shimizu-Inatsugi R."/>
            <person name="Baeten J."/>
            <person name="Francoijs K.J."/>
            <person name="Nataraja K.N."/>
            <person name="Reddy Y.A.N."/>
            <person name="Phadnis S."/>
            <person name="Ravikumar R.L."/>
            <person name="Schlapbach R."/>
            <person name="Sreeman S.M."/>
            <person name="Shimizu K.K."/>
        </authorList>
    </citation>
    <scope>NUCLEOTIDE SEQUENCE</scope>
</reference>
<name>A0AAV5D548_ELECO</name>
<comment type="similarity">
    <text evidence="1">Belongs to the GST superfamily. Phi family.</text>
</comment>
<keyword evidence="3" id="KW-0808">Transferase</keyword>
<dbReference type="CDD" id="cd03187">
    <property type="entry name" value="GST_C_Phi"/>
    <property type="match status" value="1"/>
</dbReference>
<feature type="domain" description="GST N-terminal" evidence="5">
    <location>
        <begin position="1"/>
        <end position="82"/>
    </location>
</feature>
<keyword evidence="8" id="KW-1185">Reference proteome</keyword>
<dbReference type="PROSITE" id="PS50404">
    <property type="entry name" value="GST_NTER"/>
    <property type="match status" value="1"/>
</dbReference>
<feature type="domain" description="GST C-terminal" evidence="6">
    <location>
        <begin position="87"/>
        <end position="217"/>
    </location>
</feature>
<dbReference type="Gene3D" id="3.40.30.10">
    <property type="entry name" value="Glutaredoxin"/>
    <property type="match status" value="1"/>
</dbReference>
<evidence type="ECO:0000259" key="5">
    <source>
        <dbReference type="PROSITE" id="PS50404"/>
    </source>
</evidence>
<dbReference type="GO" id="GO:0009635">
    <property type="term" value="P:response to herbicide"/>
    <property type="evidence" value="ECO:0007669"/>
    <property type="project" value="UniProtKB-ARBA"/>
</dbReference>
<evidence type="ECO:0000256" key="3">
    <source>
        <dbReference type="ARBA" id="ARBA00022679"/>
    </source>
</evidence>
<dbReference type="EC" id="2.5.1.18" evidence="2"/>
<protein>
    <recommendedName>
        <fullName evidence="2">glutathione transferase</fullName>
        <ecNumber evidence="2">2.5.1.18</ecNumber>
    </recommendedName>
</protein>
<dbReference type="InterPro" id="IPR036249">
    <property type="entry name" value="Thioredoxin-like_sf"/>
</dbReference>
<dbReference type="SUPFAM" id="SSF47616">
    <property type="entry name" value="GST C-terminal domain-like"/>
    <property type="match status" value="1"/>
</dbReference>
<dbReference type="PROSITE" id="PS50405">
    <property type="entry name" value="GST_CTER"/>
    <property type="match status" value="1"/>
</dbReference>
<dbReference type="Pfam" id="PF00043">
    <property type="entry name" value="GST_C"/>
    <property type="match status" value="1"/>
</dbReference>
<evidence type="ECO:0000256" key="1">
    <source>
        <dbReference type="ARBA" id="ARBA00010128"/>
    </source>
</evidence>
<evidence type="ECO:0000259" key="6">
    <source>
        <dbReference type="PROSITE" id="PS50405"/>
    </source>
</evidence>
<dbReference type="GO" id="GO:0004364">
    <property type="term" value="F:glutathione transferase activity"/>
    <property type="evidence" value="ECO:0007669"/>
    <property type="project" value="UniProtKB-EC"/>
</dbReference>
<dbReference type="FunFam" id="1.20.1050.10:FF:000004">
    <property type="entry name" value="Glutathione S-transferase F2"/>
    <property type="match status" value="1"/>
</dbReference>
<organism evidence="7 8">
    <name type="scientific">Eleusine coracana subsp. coracana</name>
    <dbReference type="NCBI Taxonomy" id="191504"/>
    <lineage>
        <taxon>Eukaryota</taxon>
        <taxon>Viridiplantae</taxon>
        <taxon>Streptophyta</taxon>
        <taxon>Embryophyta</taxon>
        <taxon>Tracheophyta</taxon>
        <taxon>Spermatophyta</taxon>
        <taxon>Magnoliopsida</taxon>
        <taxon>Liliopsida</taxon>
        <taxon>Poales</taxon>
        <taxon>Poaceae</taxon>
        <taxon>PACMAD clade</taxon>
        <taxon>Chloridoideae</taxon>
        <taxon>Cynodonteae</taxon>
        <taxon>Eleusininae</taxon>
        <taxon>Eleusine</taxon>
    </lineage>
</organism>
<dbReference type="Pfam" id="PF02798">
    <property type="entry name" value="GST_N"/>
    <property type="match status" value="1"/>
</dbReference>
<sequence length="217" mass="24370">MPMKVYGPALSTNVARILVCMEEVGAEYELLPIDMTAGEHKSPAHIARNPFGQVPAFKDGDLTLFESRAISKYVLRKGGSELLRESNLSQSAMVDVWIEVEAQIFDTAMSAITFECLTKPTFMGGTTNYKIVEENVVKLTKALEIYEMRLSHYKYLAGDFISLADLSHTPMLRYLLVTPYASVLDAYSHVKAWITDIMERPSVKKVTKLMKIPSPKR</sequence>
<dbReference type="CDD" id="cd03053">
    <property type="entry name" value="GST_N_Phi"/>
    <property type="match status" value="1"/>
</dbReference>
<reference evidence="7" key="2">
    <citation type="submission" date="2021-12" db="EMBL/GenBank/DDBJ databases">
        <title>Resequencing data analysis of finger millet.</title>
        <authorList>
            <person name="Hatakeyama M."/>
            <person name="Aluri S."/>
            <person name="Balachadran M.T."/>
            <person name="Sivarajan S.R."/>
            <person name="Poveda L."/>
            <person name="Shimizu-Inatsugi R."/>
            <person name="Schlapbach R."/>
            <person name="Sreeman S.M."/>
            <person name="Shimizu K.K."/>
        </authorList>
    </citation>
    <scope>NUCLEOTIDE SEQUENCE</scope>
</reference>
<proteinExistence type="inferred from homology"/>
<dbReference type="FunFam" id="3.40.30.10:FF:000016">
    <property type="entry name" value="Glutathione S-transferase F2"/>
    <property type="match status" value="1"/>
</dbReference>
<dbReference type="SFLD" id="SFLDG01154">
    <property type="entry name" value="Main.5:_Phi-like"/>
    <property type="match status" value="1"/>
</dbReference>
<dbReference type="EMBL" id="BQKI01000012">
    <property type="protein sequence ID" value="GJN05247.1"/>
    <property type="molecule type" value="Genomic_DNA"/>
</dbReference>
<comment type="catalytic activity">
    <reaction evidence="4">
        <text>RX + glutathione = an S-substituted glutathione + a halide anion + H(+)</text>
        <dbReference type="Rhea" id="RHEA:16437"/>
        <dbReference type="ChEBI" id="CHEBI:15378"/>
        <dbReference type="ChEBI" id="CHEBI:16042"/>
        <dbReference type="ChEBI" id="CHEBI:17792"/>
        <dbReference type="ChEBI" id="CHEBI:57925"/>
        <dbReference type="ChEBI" id="CHEBI:90779"/>
        <dbReference type="EC" id="2.5.1.18"/>
    </reaction>
</comment>
<dbReference type="PANTHER" id="PTHR43900">
    <property type="entry name" value="GLUTATHIONE S-TRANSFERASE RHO"/>
    <property type="match status" value="1"/>
</dbReference>
<evidence type="ECO:0000313" key="7">
    <source>
        <dbReference type="EMBL" id="GJN05247.1"/>
    </source>
</evidence>
<dbReference type="Proteomes" id="UP001054889">
    <property type="component" value="Unassembled WGS sequence"/>
</dbReference>
<dbReference type="InterPro" id="IPR004046">
    <property type="entry name" value="GST_C"/>
</dbReference>
<dbReference type="AlphaFoldDB" id="A0AAV5D548"/>
<dbReference type="InterPro" id="IPR034347">
    <property type="entry name" value="GST_Phi_C"/>
</dbReference>
<dbReference type="GO" id="GO:0006749">
    <property type="term" value="P:glutathione metabolic process"/>
    <property type="evidence" value="ECO:0007669"/>
    <property type="project" value="TreeGrafter"/>
</dbReference>
<accession>A0AAV5D548</accession>
<evidence type="ECO:0000313" key="8">
    <source>
        <dbReference type="Proteomes" id="UP001054889"/>
    </source>
</evidence>
<dbReference type="SUPFAM" id="SSF52833">
    <property type="entry name" value="Thioredoxin-like"/>
    <property type="match status" value="1"/>
</dbReference>
<dbReference type="Gene3D" id="1.20.1050.10">
    <property type="match status" value="1"/>
</dbReference>
<dbReference type="GO" id="GO:0043295">
    <property type="term" value="F:glutathione binding"/>
    <property type="evidence" value="ECO:0007669"/>
    <property type="project" value="TreeGrafter"/>
</dbReference>
<evidence type="ECO:0000256" key="4">
    <source>
        <dbReference type="ARBA" id="ARBA00047960"/>
    </source>
</evidence>
<dbReference type="InterPro" id="IPR010987">
    <property type="entry name" value="Glutathione-S-Trfase_C-like"/>
</dbReference>
<gene>
    <name evidence="7" type="primary">ga22860</name>
    <name evidence="7" type="ORF">PR202_ga22860</name>
</gene>
<dbReference type="InterPro" id="IPR036282">
    <property type="entry name" value="Glutathione-S-Trfase_C_sf"/>
</dbReference>
<dbReference type="SFLD" id="SFLDS00019">
    <property type="entry name" value="Glutathione_Transferase_(cytos"/>
    <property type="match status" value="1"/>
</dbReference>
<dbReference type="InterPro" id="IPR040079">
    <property type="entry name" value="Glutathione_S-Trfase"/>
</dbReference>
<dbReference type="InterPro" id="IPR004045">
    <property type="entry name" value="Glutathione_S-Trfase_N"/>
</dbReference>